<keyword evidence="1" id="KW-1133">Transmembrane helix</keyword>
<dbReference type="Proteomes" id="UP000198287">
    <property type="component" value="Unassembled WGS sequence"/>
</dbReference>
<keyword evidence="1" id="KW-0812">Transmembrane</keyword>
<reference evidence="2 3" key="1">
    <citation type="submission" date="2015-12" db="EMBL/GenBank/DDBJ databases">
        <title>The genome of Folsomia candida.</title>
        <authorList>
            <person name="Faddeeva A."/>
            <person name="Derks M.F."/>
            <person name="Anvar Y."/>
            <person name="Smit S."/>
            <person name="Van Straalen N."/>
            <person name="Roelofs D."/>
        </authorList>
    </citation>
    <scope>NUCLEOTIDE SEQUENCE [LARGE SCALE GENOMIC DNA]</scope>
    <source>
        <strain evidence="2 3">VU population</strain>
        <tissue evidence="2">Whole body</tissue>
    </source>
</reference>
<protein>
    <submittedName>
        <fullName evidence="2">Uncharacterized protein</fullName>
    </submittedName>
</protein>
<dbReference type="AlphaFoldDB" id="A0A226EBP1"/>
<gene>
    <name evidence="2" type="ORF">Fcan01_10229</name>
</gene>
<comment type="caution">
    <text evidence="2">The sequence shown here is derived from an EMBL/GenBank/DDBJ whole genome shotgun (WGS) entry which is preliminary data.</text>
</comment>
<evidence type="ECO:0000256" key="1">
    <source>
        <dbReference type="SAM" id="Phobius"/>
    </source>
</evidence>
<accession>A0A226EBP1</accession>
<evidence type="ECO:0000313" key="3">
    <source>
        <dbReference type="Proteomes" id="UP000198287"/>
    </source>
</evidence>
<keyword evidence="3" id="KW-1185">Reference proteome</keyword>
<sequence length="183" mass="20677">MRVLLFTLALAEIVSTMGAAHFTLVMLMLYSKTCINHLKFYRQPKVQEPKVQKPVDQRFRSETQKQLSNKEVNKLIGLSDLDMYVVLMVQFRLVRGYVDTSTAFIMGSGFAMLITLNYVVIMLFGKIPLPLYLVILLLAILCPWEKNAVGEEESGIAASSWFLGGALHSHKTRNFLHLFGYGA</sequence>
<proteinExistence type="predicted"/>
<feature type="transmembrane region" description="Helical" evidence="1">
    <location>
        <begin position="101"/>
        <end position="121"/>
    </location>
</feature>
<keyword evidence="1" id="KW-0472">Membrane</keyword>
<evidence type="ECO:0000313" key="2">
    <source>
        <dbReference type="EMBL" id="OXA54839.1"/>
    </source>
</evidence>
<dbReference type="EMBL" id="LNIX01000005">
    <property type="protein sequence ID" value="OXA54839.1"/>
    <property type="molecule type" value="Genomic_DNA"/>
</dbReference>
<organism evidence="2 3">
    <name type="scientific">Folsomia candida</name>
    <name type="common">Springtail</name>
    <dbReference type="NCBI Taxonomy" id="158441"/>
    <lineage>
        <taxon>Eukaryota</taxon>
        <taxon>Metazoa</taxon>
        <taxon>Ecdysozoa</taxon>
        <taxon>Arthropoda</taxon>
        <taxon>Hexapoda</taxon>
        <taxon>Collembola</taxon>
        <taxon>Entomobryomorpha</taxon>
        <taxon>Isotomoidea</taxon>
        <taxon>Isotomidae</taxon>
        <taxon>Proisotominae</taxon>
        <taxon>Folsomia</taxon>
    </lineage>
</organism>
<feature type="transmembrane region" description="Helical" evidence="1">
    <location>
        <begin position="127"/>
        <end position="144"/>
    </location>
</feature>
<name>A0A226EBP1_FOLCA</name>